<proteinExistence type="predicted"/>
<dbReference type="Proteomes" id="UP001164746">
    <property type="component" value="Chromosome 3"/>
</dbReference>
<evidence type="ECO:0000256" key="1">
    <source>
        <dbReference type="SAM" id="MobiDB-lite"/>
    </source>
</evidence>
<name>A0ABY7DUS8_MYAAR</name>
<evidence type="ECO:0000313" key="2">
    <source>
        <dbReference type="EMBL" id="WAR00385.1"/>
    </source>
</evidence>
<sequence>MDTDYSNSTKCDLNQTSGSKHNSSNGFEKSIFSPQTVFYSSSGKDSAAKSSQKNTFLSSVSSAGDWKMKQSGSPTHCDRDNAELTVEDKNTALSSLSLSSSSLKTDDFTDLLHDNEETERKLPYTDMHLIHSGPTVVVSAGRQADRSDDMQSHRVTFKAVQNPKTGENAKTIDRTVKSLSLNSVENEPAIRRWTSTPNSKATSKLRVKFCYPCSRQGKYQIASSFCENCRPHGAHICSQCRSHHTKFPELGTHRIRSAITDTCCEEQTNGSTRKTACHSSQDSLMTTADMQACSYQDAQQLIDDYERYKVNIQSVKQKRAADKNNLNKDKTRIQATILDIRRKLNEQLDFLEASALDELDRRFGRAEDKVLQDLRALETLLHEWKRTMDDYVNEHFDDDDDDDGDDAKNSVGEMNDISSDMAIKSDRILNKAKHNIGSAKLDFVKDINLADDKLDLKSFGSFVEPNIEEFYACLHGDYDVQGDSDDDDCDITSCCVLKSGTVILVDSLNAKVKKVDQTYSVSASVVMPDKPCDVCVAEEDEVAVTVPRNKTVHFLDTKHNMKLKDEIFVGHPCFNVDYYDGNVYVTYDWPKQISVFTRAGTWIKTFRKYSPQTSTVTYSSSTSSSDVSDKLETAKPDKKISASLNSLKSKTNKLFRLSLPKSKSRSDPRKAIFEQLEEIIVCPVFQTVYACDLDQGLVMIKDNGNSVEYIRNFKSLPVFAAKRICRGMKTNFFLYGKSERTNKHGIMHVERQKAVHVMEGDEDFVQTLPDIEAICFDSTTNRIILTLNGSNSIRVFEIT</sequence>
<feature type="region of interest" description="Disordered" evidence="1">
    <location>
        <begin position="61"/>
        <end position="80"/>
    </location>
</feature>
<evidence type="ECO:0000313" key="3">
    <source>
        <dbReference type="Proteomes" id="UP001164746"/>
    </source>
</evidence>
<feature type="region of interest" description="Disordered" evidence="1">
    <location>
        <begin position="1"/>
        <end position="27"/>
    </location>
</feature>
<dbReference type="SUPFAM" id="SSF50969">
    <property type="entry name" value="YVTN repeat-like/Quinoprotein amine dehydrogenase"/>
    <property type="match status" value="1"/>
</dbReference>
<dbReference type="Gene3D" id="2.120.10.30">
    <property type="entry name" value="TolB, C-terminal domain"/>
    <property type="match status" value="1"/>
</dbReference>
<reference evidence="2" key="1">
    <citation type="submission" date="2022-11" db="EMBL/GenBank/DDBJ databases">
        <title>Centuries of genome instability and evolution in soft-shell clam transmissible cancer (bioRxiv).</title>
        <authorList>
            <person name="Hart S.F.M."/>
            <person name="Yonemitsu M.A."/>
            <person name="Giersch R.M."/>
            <person name="Beal B.F."/>
            <person name="Arriagada G."/>
            <person name="Davis B.W."/>
            <person name="Ostrander E.A."/>
            <person name="Goff S.P."/>
            <person name="Metzger M.J."/>
        </authorList>
    </citation>
    <scope>NUCLEOTIDE SEQUENCE</scope>
    <source>
        <strain evidence="2">MELC-2E11</strain>
        <tissue evidence="2">Siphon/mantle</tissue>
    </source>
</reference>
<protein>
    <submittedName>
        <fullName evidence="2">Uncharacterized protein</fullName>
    </submittedName>
</protein>
<accession>A0ABY7DUS8</accession>
<dbReference type="InterPro" id="IPR011044">
    <property type="entry name" value="Quino_amine_DH_bsu"/>
</dbReference>
<gene>
    <name evidence="2" type="ORF">MAR_024757</name>
</gene>
<keyword evidence="3" id="KW-1185">Reference proteome</keyword>
<organism evidence="2 3">
    <name type="scientific">Mya arenaria</name>
    <name type="common">Soft-shell clam</name>
    <dbReference type="NCBI Taxonomy" id="6604"/>
    <lineage>
        <taxon>Eukaryota</taxon>
        <taxon>Metazoa</taxon>
        <taxon>Spiralia</taxon>
        <taxon>Lophotrochozoa</taxon>
        <taxon>Mollusca</taxon>
        <taxon>Bivalvia</taxon>
        <taxon>Autobranchia</taxon>
        <taxon>Heteroconchia</taxon>
        <taxon>Euheterodonta</taxon>
        <taxon>Imparidentia</taxon>
        <taxon>Neoheterodontei</taxon>
        <taxon>Myida</taxon>
        <taxon>Myoidea</taxon>
        <taxon>Myidae</taxon>
        <taxon>Mya</taxon>
    </lineage>
</organism>
<dbReference type="InterPro" id="IPR011042">
    <property type="entry name" value="6-blade_b-propeller_TolB-like"/>
</dbReference>
<dbReference type="EMBL" id="CP111014">
    <property type="protein sequence ID" value="WAR00385.1"/>
    <property type="molecule type" value="Genomic_DNA"/>
</dbReference>